<keyword evidence="8 12" id="KW-0675">Receptor</keyword>
<proteinExistence type="predicted"/>
<dbReference type="PANTHER" id="PTHR22722">
    <property type="entry name" value="LOW-DENSITY LIPOPROTEIN RECEPTOR-RELATED PROTEIN 2-RELATED"/>
    <property type="match status" value="1"/>
</dbReference>
<evidence type="ECO:0000256" key="4">
    <source>
        <dbReference type="ARBA" id="ARBA00022737"/>
    </source>
</evidence>
<dbReference type="AlphaFoldDB" id="A0A8D8Q830"/>
<dbReference type="Gene3D" id="4.10.400.10">
    <property type="entry name" value="Low-density Lipoprotein Receptor"/>
    <property type="match status" value="4"/>
</dbReference>
<dbReference type="PANTHER" id="PTHR22722:SF14">
    <property type="entry name" value="MEGALIN, ISOFORM A"/>
    <property type="match status" value="1"/>
</dbReference>
<feature type="disulfide bond" evidence="10">
    <location>
        <begin position="107"/>
        <end position="119"/>
    </location>
</feature>
<comment type="subcellular location">
    <subcellularLocation>
        <location evidence="1">Membrane</location>
        <topology evidence="1">Single-pass membrane protein</topology>
    </subcellularLocation>
</comment>
<keyword evidence="5" id="KW-1133">Transmembrane helix</keyword>
<organism evidence="12">
    <name type="scientific">Cacopsylla melanoneura</name>
    <dbReference type="NCBI Taxonomy" id="428564"/>
    <lineage>
        <taxon>Eukaryota</taxon>
        <taxon>Metazoa</taxon>
        <taxon>Ecdysozoa</taxon>
        <taxon>Arthropoda</taxon>
        <taxon>Hexapoda</taxon>
        <taxon>Insecta</taxon>
        <taxon>Pterygota</taxon>
        <taxon>Neoptera</taxon>
        <taxon>Paraneoptera</taxon>
        <taxon>Hemiptera</taxon>
        <taxon>Sternorrhyncha</taxon>
        <taxon>Psylloidea</taxon>
        <taxon>Psyllidae</taxon>
        <taxon>Psyllinae</taxon>
        <taxon>Cacopsylla</taxon>
    </lineage>
</organism>
<dbReference type="CDD" id="cd00112">
    <property type="entry name" value="LDLa"/>
    <property type="match status" value="4"/>
</dbReference>
<keyword evidence="6" id="KW-0472">Membrane</keyword>
<name>A0A8D8Q830_9HEMI</name>
<feature type="disulfide bond" evidence="10">
    <location>
        <begin position="30"/>
        <end position="42"/>
    </location>
</feature>
<dbReference type="GO" id="GO:0042562">
    <property type="term" value="F:hormone binding"/>
    <property type="evidence" value="ECO:0007669"/>
    <property type="project" value="TreeGrafter"/>
</dbReference>
<dbReference type="InterPro" id="IPR051221">
    <property type="entry name" value="LDLR-related"/>
</dbReference>
<keyword evidence="4" id="KW-0677">Repeat</keyword>
<dbReference type="PRINTS" id="PR00261">
    <property type="entry name" value="LDLRECEPTOR"/>
</dbReference>
<dbReference type="InterPro" id="IPR023415">
    <property type="entry name" value="LDLR_class-A_CS"/>
</dbReference>
<reference evidence="12" key="1">
    <citation type="submission" date="2021-05" db="EMBL/GenBank/DDBJ databases">
        <authorList>
            <person name="Alioto T."/>
            <person name="Alioto T."/>
            <person name="Gomez Garrido J."/>
        </authorList>
    </citation>
    <scope>NUCLEOTIDE SEQUENCE</scope>
</reference>
<feature type="disulfide bond" evidence="10">
    <location>
        <begin position="49"/>
        <end position="64"/>
    </location>
</feature>
<keyword evidence="3 11" id="KW-0732">Signal</keyword>
<sequence>MCQLSKDIFTMKNIFTSVLIYLCVLSASACEYDEYRCDTGECIPASQRCDGRTDCVSGSDETGCPPSEDCSGGFQCVTDHRICLDVYQRCDRRVDCPDGSDEDNCSCRQDEFQCHNGTCLNIAKRCDNVTDCGGGEDEKNCPTYPKYEPSSCGPFEFRCNDGQCVDVRDECDGKNDCYDGTDEAYCTNRRKFYHFPFIVPLYNGGTYFVLRLIV</sequence>
<evidence type="ECO:0000256" key="1">
    <source>
        <dbReference type="ARBA" id="ARBA00004167"/>
    </source>
</evidence>
<feature type="disulfide bond" evidence="10">
    <location>
        <begin position="152"/>
        <end position="164"/>
    </location>
</feature>
<dbReference type="SMART" id="SM00192">
    <property type="entry name" value="LDLa"/>
    <property type="match status" value="4"/>
</dbReference>
<dbReference type="InterPro" id="IPR036055">
    <property type="entry name" value="LDL_receptor-like_sf"/>
</dbReference>
<dbReference type="GO" id="GO:0043235">
    <property type="term" value="C:receptor complex"/>
    <property type="evidence" value="ECO:0007669"/>
    <property type="project" value="TreeGrafter"/>
</dbReference>
<dbReference type="GO" id="GO:0006898">
    <property type="term" value="P:receptor-mediated endocytosis"/>
    <property type="evidence" value="ECO:0007669"/>
    <property type="project" value="TreeGrafter"/>
</dbReference>
<comment type="caution">
    <text evidence="10">Lacks conserved residue(s) required for the propagation of feature annotation.</text>
</comment>
<accession>A0A8D8Q830</accession>
<dbReference type="SUPFAM" id="SSF57424">
    <property type="entry name" value="LDL receptor-like module"/>
    <property type="match status" value="4"/>
</dbReference>
<feature type="chain" id="PRO_5034856096" evidence="11">
    <location>
        <begin position="30"/>
        <end position="214"/>
    </location>
</feature>
<dbReference type="EMBL" id="HBUF01063732">
    <property type="protein sequence ID" value="CAG6626875.1"/>
    <property type="molecule type" value="Transcribed_RNA"/>
</dbReference>
<evidence type="ECO:0000256" key="3">
    <source>
        <dbReference type="ARBA" id="ARBA00022729"/>
    </source>
</evidence>
<feature type="disulfide bond" evidence="10">
    <location>
        <begin position="171"/>
        <end position="186"/>
    </location>
</feature>
<keyword evidence="12" id="KW-0449">Lipoprotein</keyword>
<keyword evidence="9" id="KW-0325">Glycoprotein</keyword>
<keyword evidence="2" id="KW-0812">Transmembrane</keyword>
<evidence type="ECO:0000256" key="9">
    <source>
        <dbReference type="ARBA" id="ARBA00023180"/>
    </source>
</evidence>
<evidence type="ECO:0000256" key="2">
    <source>
        <dbReference type="ARBA" id="ARBA00022692"/>
    </source>
</evidence>
<feature type="signal peptide" evidence="11">
    <location>
        <begin position="1"/>
        <end position="29"/>
    </location>
</feature>
<dbReference type="PROSITE" id="PS01209">
    <property type="entry name" value="LDLRA_1"/>
    <property type="match status" value="2"/>
</dbReference>
<dbReference type="Pfam" id="PF00057">
    <property type="entry name" value="Ldl_recept_a"/>
    <property type="match status" value="3"/>
</dbReference>
<feature type="disulfide bond" evidence="10">
    <location>
        <begin position="159"/>
        <end position="177"/>
    </location>
</feature>
<evidence type="ECO:0000256" key="6">
    <source>
        <dbReference type="ARBA" id="ARBA00023136"/>
    </source>
</evidence>
<evidence type="ECO:0000256" key="11">
    <source>
        <dbReference type="SAM" id="SignalP"/>
    </source>
</evidence>
<evidence type="ECO:0000313" key="12">
    <source>
        <dbReference type="EMBL" id="CAG6626875.1"/>
    </source>
</evidence>
<feature type="disulfide bond" evidence="10">
    <location>
        <begin position="37"/>
        <end position="55"/>
    </location>
</feature>
<evidence type="ECO:0000256" key="8">
    <source>
        <dbReference type="ARBA" id="ARBA00023170"/>
    </source>
</evidence>
<feature type="disulfide bond" evidence="10">
    <location>
        <begin position="126"/>
        <end position="141"/>
    </location>
</feature>
<feature type="disulfide bond" evidence="10">
    <location>
        <begin position="114"/>
        <end position="132"/>
    </location>
</feature>
<dbReference type="PROSITE" id="PS50068">
    <property type="entry name" value="LDLRA_2"/>
    <property type="match status" value="4"/>
</dbReference>
<evidence type="ECO:0000256" key="7">
    <source>
        <dbReference type="ARBA" id="ARBA00023157"/>
    </source>
</evidence>
<evidence type="ECO:0000256" key="5">
    <source>
        <dbReference type="ARBA" id="ARBA00022989"/>
    </source>
</evidence>
<dbReference type="PROSITE" id="PS51257">
    <property type="entry name" value="PROKAR_LIPOPROTEIN"/>
    <property type="match status" value="1"/>
</dbReference>
<feature type="disulfide bond" evidence="10">
    <location>
        <begin position="90"/>
        <end position="105"/>
    </location>
</feature>
<keyword evidence="7 10" id="KW-1015">Disulfide bond</keyword>
<dbReference type="InterPro" id="IPR002172">
    <property type="entry name" value="LDrepeatLR_classA_rpt"/>
</dbReference>
<dbReference type="FunFam" id="4.10.400.10:FF:000034">
    <property type="entry name" value="Low-density lipoprotein receptor-related protein 2"/>
    <property type="match status" value="1"/>
</dbReference>
<dbReference type="GO" id="GO:0016324">
    <property type="term" value="C:apical plasma membrane"/>
    <property type="evidence" value="ECO:0007669"/>
    <property type="project" value="TreeGrafter"/>
</dbReference>
<protein>
    <submittedName>
        <fullName evidence="12">Low-density lipoprotein receptor-related protein 2</fullName>
    </submittedName>
</protein>
<evidence type="ECO:0000256" key="10">
    <source>
        <dbReference type="PROSITE-ProRule" id="PRU00124"/>
    </source>
</evidence>